<feature type="domain" description="HTH lysR-type" evidence="7">
    <location>
        <begin position="1"/>
        <end position="58"/>
    </location>
</feature>
<feature type="signal peptide" evidence="6">
    <location>
        <begin position="1"/>
        <end position="22"/>
    </location>
</feature>
<dbReference type="InterPro" id="IPR005119">
    <property type="entry name" value="LysR_subst-bd"/>
</dbReference>
<proteinExistence type="inferred from homology"/>
<sequence>MTLTTWRTFLVVCRLGSLSAAAAELGYTQSAVSRQVAALEREVGVPLLERRARGVVPTSGGQAFRDHARVVVTAADRARHAARDAATATGGLAIGATPSTAAGIVPAALRAVQESGTPTSWSLLTALTPELEELVATGRLDVAVVTDAPPGLAMDERLVRHPIGIDAMCVVVREDHPAASASVAVPLAHLSRETWVEDNEGSAALLRTAAARAGFEPRIDLAAADLTGKTAMVAAGHAVALVPGVLAPALRRDVVAVSLADPPTRGIYASLPAGATDAASPQAERLVAALERAVSEAQRHRRPSVEQRAQPRDAE</sequence>
<dbReference type="Pfam" id="PF00126">
    <property type="entry name" value="HTH_1"/>
    <property type="match status" value="1"/>
</dbReference>
<keyword evidence="9" id="KW-1185">Reference proteome</keyword>
<dbReference type="PANTHER" id="PTHR30346">
    <property type="entry name" value="TRANSCRIPTIONAL DUAL REGULATOR HCAR-RELATED"/>
    <property type="match status" value="1"/>
</dbReference>
<protein>
    <submittedName>
        <fullName evidence="8">LysR family transcriptional regulator</fullName>
    </submittedName>
</protein>
<keyword evidence="6" id="KW-0732">Signal</keyword>
<dbReference type="PANTHER" id="PTHR30346:SF29">
    <property type="entry name" value="LYSR SUBSTRATE-BINDING"/>
    <property type="match status" value="1"/>
</dbReference>
<dbReference type="Pfam" id="PF03466">
    <property type="entry name" value="LysR_substrate"/>
    <property type="match status" value="1"/>
</dbReference>
<evidence type="ECO:0000256" key="3">
    <source>
        <dbReference type="ARBA" id="ARBA00023125"/>
    </source>
</evidence>
<evidence type="ECO:0000313" key="8">
    <source>
        <dbReference type="EMBL" id="MFC5728719.1"/>
    </source>
</evidence>
<evidence type="ECO:0000256" key="6">
    <source>
        <dbReference type="SAM" id="SignalP"/>
    </source>
</evidence>
<evidence type="ECO:0000259" key="7">
    <source>
        <dbReference type="PROSITE" id="PS50931"/>
    </source>
</evidence>
<dbReference type="RefSeq" id="WP_136430924.1">
    <property type="nucleotide sequence ID" value="NZ_JBHSNS010000002.1"/>
</dbReference>
<evidence type="ECO:0000256" key="1">
    <source>
        <dbReference type="ARBA" id="ARBA00009437"/>
    </source>
</evidence>
<dbReference type="Gene3D" id="3.40.190.10">
    <property type="entry name" value="Periplasmic binding protein-like II"/>
    <property type="match status" value="2"/>
</dbReference>
<evidence type="ECO:0000256" key="4">
    <source>
        <dbReference type="ARBA" id="ARBA00023163"/>
    </source>
</evidence>
<evidence type="ECO:0000256" key="2">
    <source>
        <dbReference type="ARBA" id="ARBA00023015"/>
    </source>
</evidence>
<dbReference type="Proteomes" id="UP001596072">
    <property type="component" value="Unassembled WGS sequence"/>
</dbReference>
<evidence type="ECO:0000256" key="5">
    <source>
        <dbReference type="SAM" id="MobiDB-lite"/>
    </source>
</evidence>
<dbReference type="PRINTS" id="PR00039">
    <property type="entry name" value="HTHLYSR"/>
</dbReference>
<name>A0ABW0ZGJ5_9ACTN</name>
<comment type="similarity">
    <text evidence="1">Belongs to the LysR transcriptional regulatory family.</text>
</comment>
<dbReference type="Gene3D" id="1.10.10.10">
    <property type="entry name" value="Winged helix-like DNA-binding domain superfamily/Winged helix DNA-binding domain"/>
    <property type="match status" value="1"/>
</dbReference>
<accession>A0ABW0ZGJ5</accession>
<dbReference type="InterPro" id="IPR036390">
    <property type="entry name" value="WH_DNA-bd_sf"/>
</dbReference>
<comment type="caution">
    <text evidence="8">The sequence shown here is derived from an EMBL/GenBank/DDBJ whole genome shotgun (WGS) entry which is preliminary data.</text>
</comment>
<organism evidence="8 9">
    <name type="scientific">Nocardioides vastitatis</name>
    <dbReference type="NCBI Taxonomy" id="2568655"/>
    <lineage>
        <taxon>Bacteria</taxon>
        <taxon>Bacillati</taxon>
        <taxon>Actinomycetota</taxon>
        <taxon>Actinomycetes</taxon>
        <taxon>Propionibacteriales</taxon>
        <taxon>Nocardioidaceae</taxon>
        <taxon>Nocardioides</taxon>
    </lineage>
</organism>
<dbReference type="EMBL" id="JBHSNS010000002">
    <property type="protein sequence ID" value="MFC5728719.1"/>
    <property type="molecule type" value="Genomic_DNA"/>
</dbReference>
<dbReference type="SUPFAM" id="SSF46785">
    <property type="entry name" value="Winged helix' DNA-binding domain"/>
    <property type="match status" value="1"/>
</dbReference>
<keyword evidence="3" id="KW-0238">DNA-binding</keyword>
<dbReference type="SUPFAM" id="SSF53850">
    <property type="entry name" value="Periplasmic binding protein-like II"/>
    <property type="match status" value="1"/>
</dbReference>
<reference evidence="9" key="1">
    <citation type="journal article" date="2019" name="Int. J. Syst. Evol. Microbiol.">
        <title>The Global Catalogue of Microorganisms (GCM) 10K type strain sequencing project: providing services to taxonomists for standard genome sequencing and annotation.</title>
        <authorList>
            <consortium name="The Broad Institute Genomics Platform"/>
            <consortium name="The Broad Institute Genome Sequencing Center for Infectious Disease"/>
            <person name="Wu L."/>
            <person name="Ma J."/>
        </authorList>
    </citation>
    <scope>NUCLEOTIDE SEQUENCE [LARGE SCALE GENOMIC DNA]</scope>
    <source>
        <strain evidence="9">YIM 94188</strain>
    </source>
</reference>
<evidence type="ECO:0000313" key="9">
    <source>
        <dbReference type="Proteomes" id="UP001596072"/>
    </source>
</evidence>
<keyword evidence="2" id="KW-0805">Transcription regulation</keyword>
<dbReference type="PROSITE" id="PS50931">
    <property type="entry name" value="HTH_LYSR"/>
    <property type="match status" value="1"/>
</dbReference>
<feature type="chain" id="PRO_5045614274" evidence="6">
    <location>
        <begin position="23"/>
        <end position="315"/>
    </location>
</feature>
<keyword evidence="4" id="KW-0804">Transcription</keyword>
<gene>
    <name evidence="8" type="ORF">ACFPQB_07300</name>
</gene>
<feature type="region of interest" description="Disordered" evidence="5">
    <location>
        <begin position="294"/>
        <end position="315"/>
    </location>
</feature>
<dbReference type="InterPro" id="IPR036388">
    <property type="entry name" value="WH-like_DNA-bd_sf"/>
</dbReference>
<dbReference type="InterPro" id="IPR000847">
    <property type="entry name" value="LysR_HTH_N"/>
</dbReference>